<feature type="compositionally biased region" description="Basic and acidic residues" evidence="11">
    <location>
        <begin position="402"/>
        <end position="425"/>
    </location>
</feature>
<dbReference type="GO" id="GO:0005524">
    <property type="term" value="F:ATP binding"/>
    <property type="evidence" value="ECO:0007669"/>
    <property type="project" value="UniProtKB-UniRule"/>
</dbReference>
<dbReference type="CDD" id="cd06613">
    <property type="entry name" value="STKc_MAP4K3_like"/>
    <property type="match status" value="1"/>
</dbReference>
<feature type="domain" description="Protein kinase" evidence="12">
    <location>
        <begin position="28"/>
        <end position="286"/>
    </location>
</feature>
<keyword evidence="5" id="KW-0597">Phosphoprotein</keyword>
<dbReference type="SMART" id="SM00036">
    <property type="entry name" value="CNH"/>
    <property type="match status" value="1"/>
</dbReference>
<dbReference type="PANTHER" id="PTHR48012">
    <property type="entry name" value="STERILE20-LIKE KINASE, ISOFORM B-RELATED"/>
    <property type="match status" value="1"/>
</dbReference>
<keyword evidence="15" id="KW-1185">Reference proteome</keyword>
<comment type="cofactor">
    <cofactor evidence="1">
        <name>Mg(2+)</name>
        <dbReference type="ChEBI" id="CHEBI:18420"/>
    </cofactor>
</comment>
<dbReference type="PROSITE" id="PS00107">
    <property type="entry name" value="PROTEIN_KINASE_ATP"/>
    <property type="match status" value="1"/>
</dbReference>
<dbReference type="EMBL" id="JXXN02000942">
    <property type="protein sequence ID" value="THD25909.1"/>
    <property type="molecule type" value="Genomic_DNA"/>
</dbReference>
<keyword evidence="4" id="KW-0723">Serine/threonine-protein kinase</keyword>
<dbReference type="FunFam" id="1.10.510.10:FF:000031">
    <property type="entry name" value="Mitogen-activated protein kinase kinase kinase kinase"/>
    <property type="match status" value="1"/>
</dbReference>
<comment type="caution">
    <text evidence="14">The sequence shown here is derived from an EMBL/GenBank/DDBJ whole genome shotgun (WGS) entry which is preliminary data.</text>
</comment>
<reference evidence="14" key="1">
    <citation type="submission" date="2019-03" db="EMBL/GenBank/DDBJ databases">
        <title>Improved annotation for the trematode Fasciola hepatica.</title>
        <authorList>
            <person name="Choi Y.-J."/>
            <person name="Martin J."/>
            <person name="Mitreva M."/>
        </authorList>
    </citation>
    <scope>NUCLEOTIDE SEQUENCE [LARGE SCALE GENOMIC DNA]</scope>
</reference>
<dbReference type="InterPro" id="IPR017441">
    <property type="entry name" value="Protein_kinase_ATP_BS"/>
</dbReference>
<evidence type="ECO:0000256" key="9">
    <source>
        <dbReference type="ARBA" id="ARBA00022840"/>
    </source>
</evidence>
<dbReference type="GO" id="GO:0005737">
    <property type="term" value="C:cytoplasm"/>
    <property type="evidence" value="ECO:0007669"/>
    <property type="project" value="TreeGrafter"/>
</dbReference>
<keyword evidence="7 10" id="KW-0547">Nucleotide-binding</keyword>
<feature type="domain" description="CNH" evidence="13">
    <location>
        <begin position="1327"/>
        <end position="1714"/>
    </location>
</feature>
<feature type="compositionally biased region" description="Basic and acidic residues" evidence="11">
    <location>
        <begin position="1066"/>
        <end position="1083"/>
    </location>
</feature>
<dbReference type="Pfam" id="PF00069">
    <property type="entry name" value="Pkinase"/>
    <property type="match status" value="1"/>
</dbReference>
<feature type="compositionally biased region" description="Acidic residues" evidence="11">
    <location>
        <begin position="903"/>
        <end position="926"/>
    </location>
</feature>
<feature type="compositionally biased region" description="Low complexity" evidence="11">
    <location>
        <begin position="739"/>
        <end position="748"/>
    </location>
</feature>
<evidence type="ECO:0000259" key="12">
    <source>
        <dbReference type="PROSITE" id="PS50011"/>
    </source>
</evidence>
<keyword evidence="8" id="KW-0418">Kinase</keyword>
<feature type="compositionally biased region" description="Polar residues" evidence="11">
    <location>
        <begin position="392"/>
        <end position="401"/>
    </location>
</feature>
<keyword evidence="9 10" id="KW-0067">ATP-binding</keyword>
<dbReference type="InterPro" id="IPR050629">
    <property type="entry name" value="STE20/SPS1-PAK"/>
</dbReference>
<dbReference type="Proteomes" id="UP000230066">
    <property type="component" value="Unassembled WGS sequence"/>
</dbReference>
<feature type="compositionally biased region" description="Low complexity" evidence="11">
    <location>
        <begin position="1321"/>
        <end position="1338"/>
    </location>
</feature>
<protein>
    <recommendedName>
        <fullName evidence="3">non-specific serine/threonine protein kinase</fullName>
        <ecNumber evidence="3">2.7.11.1</ecNumber>
    </recommendedName>
</protein>
<evidence type="ECO:0000256" key="1">
    <source>
        <dbReference type="ARBA" id="ARBA00001946"/>
    </source>
</evidence>
<evidence type="ECO:0000256" key="5">
    <source>
        <dbReference type="ARBA" id="ARBA00022553"/>
    </source>
</evidence>
<dbReference type="PROSITE" id="PS50011">
    <property type="entry name" value="PROTEIN_KINASE_DOM"/>
    <property type="match status" value="1"/>
</dbReference>
<feature type="region of interest" description="Disordered" evidence="11">
    <location>
        <begin position="392"/>
        <end position="462"/>
    </location>
</feature>
<feature type="compositionally biased region" description="Low complexity" evidence="11">
    <location>
        <begin position="429"/>
        <end position="452"/>
    </location>
</feature>
<name>A0A4E0RBH0_FASHE</name>
<dbReference type="GO" id="GO:0008349">
    <property type="term" value="F:MAP kinase kinase kinase kinase activity"/>
    <property type="evidence" value="ECO:0007669"/>
    <property type="project" value="TreeGrafter"/>
</dbReference>
<evidence type="ECO:0000256" key="3">
    <source>
        <dbReference type="ARBA" id="ARBA00012513"/>
    </source>
</evidence>
<proteinExistence type="inferred from homology"/>
<organism evidence="14 15">
    <name type="scientific">Fasciola hepatica</name>
    <name type="common">Liver fluke</name>
    <dbReference type="NCBI Taxonomy" id="6192"/>
    <lineage>
        <taxon>Eukaryota</taxon>
        <taxon>Metazoa</taxon>
        <taxon>Spiralia</taxon>
        <taxon>Lophotrochozoa</taxon>
        <taxon>Platyhelminthes</taxon>
        <taxon>Trematoda</taxon>
        <taxon>Digenea</taxon>
        <taxon>Plagiorchiida</taxon>
        <taxon>Echinostomata</taxon>
        <taxon>Echinostomatoidea</taxon>
        <taxon>Fasciolidae</taxon>
        <taxon>Fasciola</taxon>
    </lineage>
</organism>
<dbReference type="PANTHER" id="PTHR48012:SF18">
    <property type="entry name" value="HAPPYHOUR, ISOFORM A"/>
    <property type="match status" value="1"/>
</dbReference>
<feature type="binding site" evidence="10">
    <location>
        <position position="57"/>
    </location>
    <ligand>
        <name>ATP</name>
        <dbReference type="ChEBI" id="CHEBI:30616"/>
    </ligand>
</feature>
<feature type="region of interest" description="Disordered" evidence="11">
    <location>
        <begin position="583"/>
        <end position="613"/>
    </location>
</feature>
<feature type="compositionally biased region" description="Polar residues" evidence="11">
    <location>
        <begin position="528"/>
        <end position="547"/>
    </location>
</feature>
<feature type="region of interest" description="Disordered" evidence="11">
    <location>
        <begin position="1062"/>
        <end position="1117"/>
    </location>
</feature>
<dbReference type="SMART" id="SM00220">
    <property type="entry name" value="S_TKc"/>
    <property type="match status" value="1"/>
</dbReference>
<feature type="compositionally biased region" description="Polar residues" evidence="11">
    <location>
        <begin position="970"/>
        <end position="985"/>
    </location>
</feature>
<dbReference type="Pfam" id="PF00780">
    <property type="entry name" value="CNH"/>
    <property type="match status" value="1"/>
</dbReference>
<feature type="region of interest" description="Disordered" evidence="11">
    <location>
        <begin position="970"/>
        <end position="990"/>
    </location>
</feature>
<evidence type="ECO:0000256" key="8">
    <source>
        <dbReference type="ARBA" id="ARBA00022777"/>
    </source>
</evidence>
<evidence type="ECO:0000256" key="6">
    <source>
        <dbReference type="ARBA" id="ARBA00022679"/>
    </source>
</evidence>
<dbReference type="InterPro" id="IPR000719">
    <property type="entry name" value="Prot_kinase_dom"/>
</dbReference>
<feature type="compositionally biased region" description="Low complexity" evidence="11">
    <location>
        <begin position="786"/>
        <end position="798"/>
    </location>
</feature>
<evidence type="ECO:0000256" key="4">
    <source>
        <dbReference type="ARBA" id="ARBA00022527"/>
    </source>
</evidence>
<feature type="compositionally biased region" description="Polar residues" evidence="11">
    <location>
        <begin position="814"/>
        <end position="824"/>
    </location>
</feature>
<keyword evidence="6" id="KW-0808">Transferase</keyword>
<feature type="region of interest" description="Disordered" evidence="11">
    <location>
        <begin position="727"/>
        <end position="841"/>
    </location>
</feature>
<evidence type="ECO:0000256" key="11">
    <source>
        <dbReference type="SAM" id="MobiDB-lite"/>
    </source>
</evidence>
<evidence type="ECO:0000259" key="13">
    <source>
        <dbReference type="PROSITE" id="PS50219"/>
    </source>
</evidence>
<feature type="compositionally biased region" description="Acidic residues" evidence="11">
    <location>
        <begin position="756"/>
        <end position="773"/>
    </location>
</feature>
<feature type="region of interest" description="Disordered" evidence="11">
    <location>
        <begin position="1278"/>
        <end position="1360"/>
    </location>
</feature>
<evidence type="ECO:0000256" key="10">
    <source>
        <dbReference type="PROSITE-ProRule" id="PRU10141"/>
    </source>
</evidence>
<gene>
    <name evidence="14" type="ORF">D915_003405</name>
</gene>
<dbReference type="InterPro" id="IPR001180">
    <property type="entry name" value="CNH_dom"/>
</dbReference>
<evidence type="ECO:0000313" key="14">
    <source>
        <dbReference type="EMBL" id="THD25909.1"/>
    </source>
</evidence>
<feature type="region of interest" description="Disordered" evidence="11">
    <location>
        <begin position="896"/>
        <end position="926"/>
    </location>
</feature>
<dbReference type="Gene3D" id="1.10.510.10">
    <property type="entry name" value="Transferase(Phosphotransferase) domain 1"/>
    <property type="match status" value="1"/>
</dbReference>
<evidence type="ECO:0000256" key="2">
    <source>
        <dbReference type="ARBA" id="ARBA00008874"/>
    </source>
</evidence>
<dbReference type="SUPFAM" id="SSF56112">
    <property type="entry name" value="Protein kinase-like (PK-like)"/>
    <property type="match status" value="1"/>
</dbReference>
<dbReference type="EC" id="2.7.11.1" evidence="3"/>
<feature type="region of interest" description="Disordered" evidence="11">
    <location>
        <begin position="516"/>
        <end position="554"/>
    </location>
</feature>
<evidence type="ECO:0000313" key="15">
    <source>
        <dbReference type="Proteomes" id="UP000230066"/>
    </source>
</evidence>
<sequence>MAVKSELSEQKLGYIREFVNDKDPKEEYKLIQSIGTGTYGEVYKALRLRTKELAAVKIIKIDAKDDVRAILQEIQTLRDCKHSNIVQFFGSYFRNNKLWICMEFCGGFSMQDIYTNIRRPVEENCIAFVTRETLRGIEYMHKAGKIHRDIKGANILLTNDGEVKIADFGVAAQITQTIQRRNSFIGTPYWMAPEVAAVERKGGYDEKCDIWALGITAMEYAELQPPLFDLHPMRALRILGMRSYKPPTLRNKAAWSPKFHSFLKAALTKSEKKRPTAQALLRHELVTQPHLSRLLTLKLLELNRNPDRLAASIASTKPITPVTVRGAQPPAASSVVRPAELIIGSAVSPPSAAIDDKKSFDIHLSTFLRPLRLPRPTLDQMVPFQDRTLVHNVSTKSSESGSKQELKRKASSSAHERPQPPEKMHTPWTSRTTVESPVTVSSSGTTPVNSPVQASPKSWVPAERITSTRQPSNQINGVVSNMHFPSVGPAQPKTLLEEIRIMDELPKPLPAYVPAAPTATPAPKPSGDCSQLLASGKTPKTTVSPATNKPPIAPGVHVPVEALVQRRVASSASPVAPTRIAISDSSTVASSGSSDSSNSSSCTSASTSPRSSCSSLVMESVQAADARLHANLPILNGHESVDRSVVSSEMNGNALVSPITPPPTESTISATQSIAAPEYLTVLEPVVLQGSLEAQFLPIDGEAVLLASQPNKPSAEPVVLRSNAKLSPSASTAADKRNSASSISAIESDSNKYSDSDDASSCDDLSVEGEDQLTDQHTDDSSFRGTVTTIDSVTSSSTNPNMSTESIPHRLSNEDSSLEGQSTAPDVHSSPYLQTDDTPPLLDEEVNSVAPRASMENADEWDLEIAHEELLAADGLLNLNRSRPDSLSDRISEFGFRIHGSEGEDEDEEEEDDEGEDYEFPDLNDENEITIPDNIPSLEVPLQTMKLTSSSKGSNPILESVLHSEINAHTVTQGNGSPASQTPATDASDMAKDANKVIVTEKVQSNAAQEFFPDKSGEELMSLLRQLKFAQKFAWLSGSAIPPTTLSALANIQTTKISLNGATEPLRPHLDDEGHVGTADHDQPAISSIKNEHSDPPASLIDRVQSEPPPRSPSRKEMPVLIPAFSEPAQISPDIDTCTVNGVESGEVYWPEAMEISANQSIETELSALPVLLETESTPAELFADISRTEDAFLDANPGEEVTAVSHEPSPSVGTQLVATKVCGPVTESLNGSVQLQHTVSETLIPSTPQVVECTNTSVTSSTELRLSEVVLQEHEVVELDTKEPCPTRVQSPDSATERRTSFSRTYPPRPEVNGCHQVGSKALMSSSQVSSSHPFSRAAHLRESDTSQPHSGSSGSRSSRFSMIELSHVNERPLHASCSALPPTPQVHMGACFSLVFEGCPLKINSTATWINPMNNGQVILFGTNDGIYFLNLKDLADSSLELIYGFHRGFANNLDRNQSSRRFSPSQKIPETKGCRRVSVTRSPFNGAKYLCAAVGNEILVMEWFNTISSFIKIKRVLVPDMPSPLLTFDLFIVKERPLPLVCLGVYRHHSRRGRENQRYRLHLVDLNTCAPFSPTSDVHMSPGPLAFAVDHPSDNKVCKMNGEQVTDQTVIDRSGANELRKLKQKAEFGNRNTVFLHCAKVINLNGRIKSSRHRATTLDFNGNMAESVVCLRDSILVFHPNGLLGKSFTGELTQEIHDDKHIYRLLGCDRNIIVESRPADDPMSNSNVYILAGHTDSYMQ</sequence>
<evidence type="ECO:0000256" key="7">
    <source>
        <dbReference type="ARBA" id="ARBA00022741"/>
    </source>
</evidence>
<comment type="similarity">
    <text evidence="2">Belongs to the protein kinase superfamily. STE Ser/Thr protein kinase family. STE20 subfamily.</text>
</comment>
<accession>A0A4E0RBH0</accession>
<dbReference type="PROSITE" id="PS50219">
    <property type="entry name" value="CNH"/>
    <property type="match status" value="1"/>
</dbReference>
<dbReference type="InterPro" id="IPR011009">
    <property type="entry name" value="Kinase-like_dom_sf"/>
</dbReference>